<dbReference type="Gene3D" id="1.20.59.20">
    <property type="match status" value="1"/>
</dbReference>
<comment type="domain">
    <text evidence="7">The N-terminal region contains the highly conserved SGGXDS motif, predicted to be a P-loop motif involved in ATP binding.</text>
</comment>
<accession>A0ABT3L8V2</accession>
<evidence type="ECO:0000256" key="7">
    <source>
        <dbReference type="HAMAP-Rule" id="MF_01161"/>
    </source>
</evidence>
<sequence length="326" mass="37232">MVSPLWTPLHTRLHQTLRQRPVLPPQQKILVAVSGGQDSLCLLQLLWDLGRKWHWELRVAHCDHGWPEDQGLADHVRDWVSQYPLPLFCSGAVALPQTEAAARAWRYQVLLEIARGEGCPVIVTGHTQSDRAETLLYHLIRGTGTTGLTALPWQRSLSPEVQLVRPLLNMSRAETGQFCQDHHLPVWSDPYNQNLQYARNRLRQEIIPALQTHFNPQVETALAQTAEILQGDLDYLEQLTTEACKTAFDDQLPRFNRLPLQTLPLALKRRVVRRFLQQYLPHHPNFEQIEAVTQLIQAPNRSRTSTLTGGMWAEVDQTYVQLTAPS</sequence>
<dbReference type="RefSeq" id="WP_265265827.1">
    <property type="nucleotide sequence ID" value="NZ_JAIHOM010000098.1"/>
</dbReference>
<dbReference type="Gene3D" id="3.40.50.620">
    <property type="entry name" value="HUPs"/>
    <property type="match status" value="1"/>
</dbReference>
<organism evidence="10 11">
    <name type="scientific">Spirulina subsalsa FACHB-351</name>
    <dbReference type="NCBI Taxonomy" id="234711"/>
    <lineage>
        <taxon>Bacteria</taxon>
        <taxon>Bacillati</taxon>
        <taxon>Cyanobacteriota</taxon>
        <taxon>Cyanophyceae</taxon>
        <taxon>Spirulinales</taxon>
        <taxon>Spirulinaceae</taxon>
        <taxon>Spirulina</taxon>
    </lineage>
</organism>
<keyword evidence="2 7" id="KW-0436">Ligase</keyword>
<dbReference type="InterPro" id="IPR012795">
    <property type="entry name" value="tRNA_Ile_lys_synt_N"/>
</dbReference>
<evidence type="ECO:0000256" key="4">
    <source>
        <dbReference type="ARBA" id="ARBA00022741"/>
    </source>
</evidence>
<comment type="caution">
    <text evidence="10">The sequence shown here is derived from an EMBL/GenBank/DDBJ whole genome shotgun (WGS) entry which is preliminary data.</text>
</comment>
<gene>
    <name evidence="7 10" type="primary">tilS</name>
    <name evidence="10" type="ORF">K4A83_16870</name>
</gene>
<dbReference type="InterPro" id="IPR015262">
    <property type="entry name" value="tRNA_Ile_lys_synt_subst-bd"/>
</dbReference>
<dbReference type="Pfam" id="PF01171">
    <property type="entry name" value="ATP_bind_3"/>
    <property type="match status" value="1"/>
</dbReference>
<evidence type="ECO:0000256" key="3">
    <source>
        <dbReference type="ARBA" id="ARBA00022694"/>
    </source>
</evidence>
<dbReference type="InterPro" id="IPR012094">
    <property type="entry name" value="tRNA_Ile_lys_synt"/>
</dbReference>
<proteinExistence type="inferred from homology"/>
<feature type="domain" description="tRNA(Ile)-lysidine/2-thiocytidine synthase N-terminal" evidence="8">
    <location>
        <begin position="28"/>
        <end position="205"/>
    </location>
</feature>
<dbReference type="HAMAP" id="MF_01161">
    <property type="entry name" value="tRNA_Ile_lys_synt"/>
    <property type="match status" value="1"/>
</dbReference>
<evidence type="ECO:0000259" key="9">
    <source>
        <dbReference type="Pfam" id="PF09179"/>
    </source>
</evidence>
<dbReference type="EMBL" id="JAIHOM010000098">
    <property type="protein sequence ID" value="MCW6037934.1"/>
    <property type="molecule type" value="Genomic_DNA"/>
</dbReference>
<dbReference type="EC" id="6.3.4.19" evidence="7"/>
<evidence type="ECO:0000313" key="10">
    <source>
        <dbReference type="EMBL" id="MCW6037934.1"/>
    </source>
</evidence>
<comment type="catalytic activity">
    <reaction evidence="6 7">
        <text>cytidine(34) in tRNA(Ile2) + L-lysine + ATP = lysidine(34) in tRNA(Ile2) + AMP + diphosphate + H(+)</text>
        <dbReference type="Rhea" id="RHEA:43744"/>
        <dbReference type="Rhea" id="RHEA-COMP:10625"/>
        <dbReference type="Rhea" id="RHEA-COMP:10670"/>
        <dbReference type="ChEBI" id="CHEBI:15378"/>
        <dbReference type="ChEBI" id="CHEBI:30616"/>
        <dbReference type="ChEBI" id="CHEBI:32551"/>
        <dbReference type="ChEBI" id="CHEBI:33019"/>
        <dbReference type="ChEBI" id="CHEBI:82748"/>
        <dbReference type="ChEBI" id="CHEBI:83665"/>
        <dbReference type="ChEBI" id="CHEBI:456215"/>
        <dbReference type="EC" id="6.3.4.19"/>
    </reaction>
</comment>
<keyword evidence="3 7" id="KW-0819">tRNA processing</keyword>
<dbReference type="Pfam" id="PF09179">
    <property type="entry name" value="TilS"/>
    <property type="match status" value="1"/>
</dbReference>
<comment type="similarity">
    <text evidence="7">Belongs to the tRNA(Ile)-lysidine synthase family.</text>
</comment>
<dbReference type="NCBIfam" id="TIGR02432">
    <property type="entry name" value="lysidine_TilS_N"/>
    <property type="match status" value="1"/>
</dbReference>
<keyword evidence="1 7" id="KW-0963">Cytoplasm</keyword>
<evidence type="ECO:0000313" key="11">
    <source>
        <dbReference type="Proteomes" id="UP001526426"/>
    </source>
</evidence>
<comment type="function">
    <text evidence="7">Ligates lysine onto the cytidine present at position 34 of the AUA codon-specific tRNA(Ile) that contains the anticodon CAU, in an ATP-dependent manner. Cytidine is converted to lysidine, thus changing the amino acid specificity of the tRNA from methionine to isoleucine.</text>
</comment>
<dbReference type="GO" id="GO:0032267">
    <property type="term" value="F:tRNA(Ile)-lysidine synthase activity"/>
    <property type="evidence" value="ECO:0007669"/>
    <property type="project" value="UniProtKB-EC"/>
</dbReference>
<evidence type="ECO:0000256" key="1">
    <source>
        <dbReference type="ARBA" id="ARBA00022490"/>
    </source>
</evidence>
<evidence type="ECO:0000256" key="5">
    <source>
        <dbReference type="ARBA" id="ARBA00022840"/>
    </source>
</evidence>
<dbReference type="InterPro" id="IPR014729">
    <property type="entry name" value="Rossmann-like_a/b/a_fold"/>
</dbReference>
<keyword evidence="4 7" id="KW-0547">Nucleotide-binding</keyword>
<evidence type="ECO:0000259" key="8">
    <source>
        <dbReference type="Pfam" id="PF01171"/>
    </source>
</evidence>
<dbReference type="SUPFAM" id="SSF82829">
    <property type="entry name" value="MesJ substrate recognition domain-like"/>
    <property type="match status" value="1"/>
</dbReference>
<evidence type="ECO:0000256" key="6">
    <source>
        <dbReference type="ARBA" id="ARBA00048539"/>
    </source>
</evidence>
<feature type="domain" description="tRNA(Ile)-lysidine synthase substrate-binding" evidence="9">
    <location>
        <begin position="259"/>
        <end position="301"/>
    </location>
</feature>
<dbReference type="Proteomes" id="UP001526426">
    <property type="component" value="Unassembled WGS sequence"/>
</dbReference>
<name>A0ABT3L8V2_9CYAN</name>
<reference evidence="10 11" key="1">
    <citation type="submission" date="2021-08" db="EMBL/GenBank/DDBJ databases">
        <title>Draft genome sequence of Spirulina subsalsa with high tolerance to salinity and hype-accumulation of phycocyanin.</title>
        <authorList>
            <person name="Pei H."/>
            <person name="Jiang L."/>
        </authorList>
    </citation>
    <scope>NUCLEOTIDE SEQUENCE [LARGE SCALE GENOMIC DNA]</scope>
    <source>
        <strain evidence="10 11">FACHB-351</strain>
    </source>
</reference>
<keyword evidence="5 7" id="KW-0067">ATP-binding</keyword>
<dbReference type="CDD" id="cd01992">
    <property type="entry name" value="TilS_N"/>
    <property type="match status" value="1"/>
</dbReference>
<dbReference type="InterPro" id="IPR011063">
    <property type="entry name" value="TilS/TtcA_N"/>
</dbReference>
<dbReference type="SUPFAM" id="SSF52402">
    <property type="entry name" value="Adenine nucleotide alpha hydrolases-like"/>
    <property type="match status" value="1"/>
</dbReference>
<evidence type="ECO:0000256" key="2">
    <source>
        <dbReference type="ARBA" id="ARBA00022598"/>
    </source>
</evidence>
<dbReference type="PANTHER" id="PTHR43033">
    <property type="entry name" value="TRNA(ILE)-LYSIDINE SYNTHASE-RELATED"/>
    <property type="match status" value="1"/>
</dbReference>
<comment type="subcellular location">
    <subcellularLocation>
        <location evidence="7">Cytoplasm</location>
    </subcellularLocation>
</comment>
<protein>
    <recommendedName>
        <fullName evidence="7">tRNA(Ile)-lysidine synthase</fullName>
        <ecNumber evidence="7">6.3.4.19</ecNumber>
    </recommendedName>
    <alternativeName>
        <fullName evidence="7">tRNA(Ile)-2-lysyl-cytidine synthase</fullName>
    </alternativeName>
    <alternativeName>
        <fullName evidence="7">tRNA(Ile)-lysidine synthetase</fullName>
    </alternativeName>
</protein>
<keyword evidence="11" id="KW-1185">Reference proteome</keyword>
<feature type="binding site" evidence="7">
    <location>
        <begin position="34"/>
        <end position="39"/>
    </location>
    <ligand>
        <name>ATP</name>
        <dbReference type="ChEBI" id="CHEBI:30616"/>
    </ligand>
</feature>
<dbReference type="PANTHER" id="PTHR43033:SF1">
    <property type="entry name" value="TRNA(ILE)-LYSIDINE SYNTHASE-RELATED"/>
    <property type="match status" value="1"/>
</dbReference>